<dbReference type="InterPro" id="IPR050835">
    <property type="entry name" value="ABC_transporter_sub-D"/>
</dbReference>
<protein>
    <submittedName>
        <fullName evidence="8">ABC-type uncharacterized transport system, permease and ATPase component</fullName>
    </submittedName>
</protein>
<dbReference type="SUPFAM" id="SSF90123">
    <property type="entry name" value="ABC transporter transmembrane region"/>
    <property type="match status" value="1"/>
</dbReference>
<keyword evidence="4 6" id="KW-1133">Transmembrane helix</keyword>
<feature type="transmembrane region" description="Helical" evidence="6">
    <location>
        <begin position="71"/>
        <end position="91"/>
    </location>
</feature>
<comment type="subcellular location">
    <subcellularLocation>
        <location evidence="1">Cell membrane</location>
        <topology evidence="1">Multi-pass membrane protein</topology>
    </subcellularLocation>
</comment>
<feature type="transmembrane region" description="Helical" evidence="6">
    <location>
        <begin position="272"/>
        <end position="290"/>
    </location>
</feature>
<dbReference type="Gene3D" id="1.20.1560.10">
    <property type="entry name" value="ABC transporter type 1, transmembrane domain"/>
    <property type="match status" value="1"/>
</dbReference>
<dbReference type="InterPro" id="IPR036640">
    <property type="entry name" value="ABC1_TM_sf"/>
</dbReference>
<evidence type="ECO:0000313" key="9">
    <source>
        <dbReference type="Proteomes" id="UP000005090"/>
    </source>
</evidence>
<feature type="transmembrane region" description="Helical" evidence="6">
    <location>
        <begin position="148"/>
        <end position="167"/>
    </location>
</feature>
<dbReference type="GO" id="GO:0005886">
    <property type="term" value="C:plasma membrane"/>
    <property type="evidence" value="ECO:0007669"/>
    <property type="project" value="UniProtKB-SubCell"/>
</dbReference>
<reference evidence="8 9" key="1">
    <citation type="journal article" date="2013" name="Genome Announc.">
        <title>Genome Sequence of the Obligate Gammaproteobacterial Methanotroph Methylomicrobium album Strain BG8.</title>
        <authorList>
            <person name="Kits K.D."/>
            <person name="Kalyuzhnaya M.G."/>
            <person name="Klotz M.G."/>
            <person name="Jetten M.S."/>
            <person name="Op den Camp H.J."/>
            <person name="Vuilleumier S."/>
            <person name="Bringel F."/>
            <person name="Dispirito A.A."/>
            <person name="Murrell J.C."/>
            <person name="Bruce D."/>
            <person name="Cheng J.F."/>
            <person name="Copeland A."/>
            <person name="Goodwin L."/>
            <person name="Hauser L."/>
            <person name="Lajus A."/>
            <person name="Land M.L."/>
            <person name="Lapidus A."/>
            <person name="Lucas S."/>
            <person name="Medigue C."/>
            <person name="Pitluck S."/>
            <person name="Woyke T."/>
            <person name="Zeytun A."/>
            <person name="Stein L.Y."/>
        </authorList>
    </citation>
    <scope>NUCLEOTIDE SEQUENCE [LARGE SCALE GENOMIC DNA]</scope>
    <source>
        <strain evidence="8 9">BG8</strain>
    </source>
</reference>
<dbReference type="SUPFAM" id="SSF52540">
    <property type="entry name" value="P-loop containing nucleoside triphosphate hydrolases"/>
    <property type="match status" value="1"/>
</dbReference>
<dbReference type="GO" id="GO:0140359">
    <property type="term" value="F:ABC-type transporter activity"/>
    <property type="evidence" value="ECO:0007669"/>
    <property type="project" value="InterPro"/>
</dbReference>
<keyword evidence="3 6" id="KW-0812">Transmembrane</keyword>
<evidence type="ECO:0000256" key="1">
    <source>
        <dbReference type="ARBA" id="ARBA00004651"/>
    </source>
</evidence>
<evidence type="ECO:0000256" key="6">
    <source>
        <dbReference type="SAM" id="Phobius"/>
    </source>
</evidence>
<gene>
    <name evidence="8" type="ORF">Metal_3874</name>
</gene>
<feature type="transmembrane region" description="Helical" evidence="6">
    <location>
        <begin position="187"/>
        <end position="207"/>
    </location>
</feature>
<evidence type="ECO:0000259" key="7">
    <source>
        <dbReference type="PROSITE" id="PS50929"/>
    </source>
</evidence>
<dbReference type="RefSeq" id="WP_005374915.1">
    <property type="nucleotide sequence ID" value="NZ_CM001475.1"/>
</dbReference>
<keyword evidence="5 6" id="KW-0472">Membrane</keyword>
<dbReference type="EMBL" id="CM001475">
    <property type="protein sequence ID" value="EIC31514.1"/>
    <property type="molecule type" value="Genomic_DNA"/>
</dbReference>
<evidence type="ECO:0000256" key="5">
    <source>
        <dbReference type="ARBA" id="ARBA00023136"/>
    </source>
</evidence>
<dbReference type="Proteomes" id="UP000005090">
    <property type="component" value="Chromosome"/>
</dbReference>
<keyword evidence="2" id="KW-0813">Transport</keyword>
<dbReference type="InterPro" id="IPR027417">
    <property type="entry name" value="P-loop_NTPase"/>
</dbReference>
<sequence>MHNAKGFFLQFIALAGPYWNSEDKAVIRKRALALILLTILQIVMAILINAWSAGLFDALEQHSMAGLLKQIGLLVLIFVAGILIISKHLTVKRSLQIGWRRWLTERVSSKWMDHGKQYQVIFMPGEHDNPDGRIAEDIRIVSEEAIQLLHSLFYSLLLLISFTKILWTLSGVLTFTLAGAEFQLHGHLVWIAIIYALGASVLGWWVGRPLVSATNVRQTVEANFRFGLVKARENSMAIALIHGEDNEKERFKTLFEAISEAYDRQTLAWRNIMMFTSGYSVLSMAFPILVSAPRYVLGSISLGALMQSAQAFQHMASALSWPVDNMAAVANWRASADRVLGLVQALSHLEEEIACGGQDRICLSKSQLPVLSVHDLCLAKQDGEAVASGIHVEIKPFERVLVNGNTATGAKLFKAIVGLWPWGSGRIELPDDEPMFFMPPRPYLPSGTLREAICYPHRPDDFSTAKLKEILNKVGLGELQEQLDGVENWETALSREQQQRLGAVRLLLDRPKWILLQEAFDSLDPRGEVEMLRLIREELPEAAMLTITNQPTADAFHQRRIVLP</sequence>
<dbReference type="HOGENOM" id="CLU_007587_6_1_6"/>
<dbReference type="Gene3D" id="3.40.50.300">
    <property type="entry name" value="P-loop containing nucleotide triphosphate hydrolases"/>
    <property type="match status" value="1"/>
</dbReference>
<organism evidence="8 9">
    <name type="scientific">Methylomicrobium album BG8</name>
    <dbReference type="NCBI Taxonomy" id="686340"/>
    <lineage>
        <taxon>Bacteria</taxon>
        <taxon>Pseudomonadati</taxon>
        <taxon>Pseudomonadota</taxon>
        <taxon>Gammaproteobacteria</taxon>
        <taxon>Methylococcales</taxon>
        <taxon>Methylococcaceae</taxon>
        <taxon>Methylomicrobium</taxon>
    </lineage>
</organism>
<evidence type="ECO:0000256" key="2">
    <source>
        <dbReference type="ARBA" id="ARBA00022448"/>
    </source>
</evidence>
<feature type="domain" description="ABC transmembrane type-1" evidence="7">
    <location>
        <begin position="32"/>
        <end position="331"/>
    </location>
</feature>
<evidence type="ECO:0000256" key="4">
    <source>
        <dbReference type="ARBA" id="ARBA00022989"/>
    </source>
</evidence>
<dbReference type="eggNOG" id="COG4178">
    <property type="taxonomic scope" value="Bacteria"/>
</dbReference>
<accession>H8GJ07</accession>
<keyword evidence="9" id="KW-1185">Reference proteome</keyword>
<proteinExistence type="predicted"/>
<dbReference type="Pfam" id="PF06472">
    <property type="entry name" value="ABC_membrane_2"/>
    <property type="match status" value="1"/>
</dbReference>
<evidence type="ECO:0000313" key="8">
    <source>
        <dbReference type="EMBL" id="EIC31514.1"/>
    </source>
</evidence>
<dbReference type="GO" id="GO:0005524">
    <property type="term" value="F:ATP binding"/>
    <property type="evidence" value="ECO:0007669"/>
    <property type="project" value="InterPro"/>
</dbReference>
<feature type="transmembrane region" description="Helical" evidence="6">
    <location>
        <begin position="31"/>
        <end position="51"/>
    </location>
</feature>
<dbReference type="PANTHER" id="PTHR11384">
    <property type="entry name" value="ATP-BINDING CASSETTE, SUB-FAMILY D MEMBER"/>
    <property type="match status" value="1"/>
</dbReference>
<dbReference type="PROSITE" id="PS50929">
    <property type="entry name" value="ABC_TM1F"/>
    <property type="match status" value="1"/>
</dbReference>
<dbReference type="STRING" id="686340.Metal_3874"/>
<name>H8GJ07_METAL</name>
<dbReference type="AlphaFoldDB" id="H8GJ07"/>
<dbReference type="InterPro" id="IPR011527">
    <property type="entry name" value="ABC1_TM_dom"/>
</dbReference>
<evidence type="ECO:0000256" key="3">
    <source>
        <dbReference type="ARBA" id="ARBA00022692"/>
    </source>
</evidence>
<dbReference type="PANTHER" id="PTHR11384:SF59">
    <property type="entry name" value="LYSOSOMAL COBALAMIN TRANSPORTER ABCD4"/>
    <property type="match status" value="1"/>
</dbReference>